<evidence type="ECO:0000313" key="2">
    <source>
        <dbReference type="EMBL" id="QDT02813.1"/>
    </source>
</evidence>
<keyword evidence="3" id="KW-1185">Reference proteome</keyword>
<evidence type="ECO:0000259" key="1">
    <source>
        <dbReference type="Pfam" id="PF07596"/>
    </source>
</evidence>
<dbReference type="InterPro" id="IPR011453">
    <property type="entry name" value="DUF1559"/>
</dbReference>
<dbReference type="OrthoDB" id="254023at2"/>
<dbReference type="PANTHER" id="PTHR30093:SF2">
    <property type="entry name" value="TYPE II SECRETION SYSTEM PROTEIN H"/>
    <property type="match status" value="1"/>
</dbReference>
<dbReference type="InterPro" id="IPR012902">
    <property type="entry name" value="N_methyl_site"/>
</dbReference>
<accession>A0A517N6P3</accession>
<feature type="domain" description="DUF1559" evidence="1">
    <location>
        <begin position="32"/>
        <end position="397"/>
    </location>
</feature>
<protein>
    <recommendedName>
        <fullName evidence="1">DUF1559 domain-containing protein</fullName>
    </recommendedName>
</protein>
<dbReference type="SUPFAM" id="SSF54523">
    <property type="entry name" value="Pili subunits"/>
    <property type="match status" value="1"/>
</dbReference>
<dbReference type="Pfam" id="PF07963">
    <property type="entry name" value="N_methyl"/>
    <property type="match status" value="1"/>
</dbReference>
<name>A0A517N6P3_9BACT</name>
<dbReference type="KEGG" id="rlc:K227x_11910"/>
<proteinExistence type="predicted"/>
<organism evidence="2 3">
    <name type="scientific">Rubripirellula lacrimiformis</name>
    <dbReference type="NCBI Taxonomy" id="1930273"/>
    <lineage>
        <taxon>Bacteria</taxon>
        <taxon>Pseudomonadati</taxon>
        <taxon>Planctomycetota</taxon>
        <taxon>Planctomycetia</taxon>
        <taxon>Pirellulales</taxon>
        <taxon>Pirellulaceae</taxon>
        <taxon>Rubripirellula</taxon>
    </lineage>
</organism>
<dbReference type="PANTHER" id="PTHR30093">
    <property type="entry name" value="GENERAL SECRETION PATHWAY PROTEIN G"/>
    <property type="match status" value="1"/>
</dbReference>
<dbReference type="AlphaFoldDB" id="A0A517N6P3"/>
<gene>
    <name evidence="2" type="ORF">K227x_11910</name>
</gene>
<dbReference type="EMBL" id="CP036525">
    <property type="protein sequence ID" value="QDT02813.1"/>
    <property type="molecule type" value="Genomic_DNA"/>
</dbReference>
<reference evidence="2 3" key="1">
    <citation type="submission" date="2019-02" db="EMBL/GenBank/DDBJ databases">
        <title>Deep-cultivation of Planctomycetes and their phenomic and genomic characterization uncovers novel biology.</title>
        <authorList>
            <person name="Wiegand S."/>
            <person name="Jogler M."/>
            <person name="Boedeker C."/>
            <person name="Pinto D."/>
            <person name="Vollmers J."/>
            <person name="Rivas-Marin E."/>
            <person name="Kohn T."/>
            <person name="Peeters S.H."/>
            <person name="Heuer A."/>
            <person name="Rast P."/>
            <person name="Oberbeckmann S."/>
            <person name="Bunk B."/>
            <person name="Jeske O."/>
            <person name="Meyerdierks A."/>
            <person name="Storesund J.E."/>
            <person name="Kallscheuer N."/>
            <person name="Luecker S."/>
            <person name="Lage O.M."/>
            <person name="Pohl T."/>
            <person name="Merkel B.J."/>
            <person name="Hornburger P."/>
            <person name="Mueller R.-W."/>
            <person name="Bruemmer F."/>
            <person name="Labrenz M."/>
            <person name="Spormann A.M."/>
            <person name="Op den Camp H."/>
            <person name="Overmann J."/>
            <person name="Amann R."/>
            <person name="Jetten M.S.M."/>
            <person name="Mascher T."/>
            <person name="Medema M.H."/>
            <person name="Devos D.P."/>
            <person name="Kaster A.-K."/>
            <person name="Ovreas L."/>
            <person name="Rohde M."/>
            <person name="Galperin M.Y."/>
            <person name="Jogler C."/>
        </authorList>
    </citation>
    <scope>NUCLEOTIDE SEQUENCE [LARGE SCALE GENOMIC DNA]</scope>
    <source>
        <strain evidence="2 3">K22_7</strain>
    </source>
</reference>
<sequence>MKRSTGFTLIELLVVVTIIFLLAVLMLPAITNAREAARSAQCQANLKNIGIGLFKYSSRSPGGQFCSGAYDFRRDGCPDTYGWVADMVNTGEANLNESLDPSNPLLGSEKLNDLLGYDTTDGRGGAGADRMGAGLCGQSSWKGFSDGTATTMGGSDRGSESRAELVSRYFVQGGFSTNYAAGWHLVRGMVKTEGVDASGNGRSDYLATATSGGFDGNGSPTPPDFKALNGTLGPISRREIDRSRIPSRNFGFIGCAGPGDIDEAVLAMDIGHGQDGRRQYSPDNDEAVTYITAGSILAESFNDGPAIYDASSRSVRLIQAGAPLIGNQLCEKNESTTDGCASAWSSDIASATAYIPVLDGSDVLNAPTYLQDTRDWFAVHAGSLNVLMGDGSVKVFFDLNGDGYLNPGFPVGRNQDGSEAPLTDDEIASVGYADSTTEMSQDQFYGGVIWNETYSKGAFEE</sequence>
<dbReference type="Gene3D" id="3.30.700.10">
    <property type="entry name" value="Glycoprotein, Type 4 Pilin"/>
    <property type="match status" value="1"/>
</dbReference>
<evidence type="ECO:0000313" key="3">
    <source>
        <dbReference type="Proteomes" id="UP000318538"/>
    </source>
</evidence>
<dbReference type="PROSITE" id="PS00409">
    <property type="entry name" value="PROKAR_NTER_METHYL"/>
    <property type="match status" value="1"/>
</dbReference>
<dbReference type="RefSeq" id="WP_145168616.1">
    <property type="nucleotide sequence ID" value="NZ_CP036525.1"/>
</dbReference>
<dbReference type="Pfam" id="PF07596">
    <property type="entry name" value="SBP_bac_10"/>
    <property type="match status" value="1"/>
</dbReference>
<dbReference type="InterPro" id="IPR045584">
    <property type="entry name" value="Pilin-like"/>
</dbReference>
<dbReference type="Proteomes" id="UP000318538">
    <property type="component" value="Chromosome"/>
</dbReference>